<keyword evidence="3" id="KW-1185">Reference proteome</keyword>
<reference evidence="2" key="2">
    <citation type="submission" date="2020-12" db="EMBL/GenBank/DDBJ databases">
        <title>New Spironucleus salmonicida genome in near-complete chromosomes.</title>
        <authorList>
            <person name="Xu F."/>
            <person name="Kurt Z."/>
            <person name="Jimenez-Gonzalez A."/>
            <person name="Astvaldsson A."/>
            <person name="Andersson J.O."/>
            <person name="Svard S.G."/>
        </authorList>
    </citation>
    <scope>NUCLEOTIDE SEQUENCE</scope>
    <source>
        <strain evidence="2">ATCC 50377</strain>
    </source>
</reference>
<gene>
    <name evidence="1" type="ORF">SS50377_10490</name>
    <name evidence="2" type="ORF">SS50377_26800</name>
</gene>
<organism evidence="1">
    <name type="scientific">Spironucleus salmonicida</name>
    <dbReference type="NCBI Taxonomy" id="348837"/>
    <lineage>
        <taxon>Eukaryota</taxon>
        <taxon>Metamonada</taxon>
        <taxon>Diplomonadida</taxon>
        <taxon>Hexamitidae</taxon>
        <taxon>Hexamitinae</taxon>
        <taxon>Spironucleus</taxon>
    </lineage>
</organism>
<dbReference type="EMBL" id="KI545953">
    <property type="protein sequence ID" value="EST49269.1"/>
    <property type="molecule type" value="Genomic_DNA"/>
</dbReference>
<sequence length="285" mass="33089">MNRLLIVESSEFFITGMFTIIPIQGITKINKKVITNQLDVSSSLTLIETYSDQKGPICEIQRQDAKIFILPIDTDLIYKQTAAKKVIIYANGFQLDFLVQLLKGLHELKNSSFSYFSTQMSQIQSNVIIFDSSMEDSQQCIYDIQNNIDIIISTQYIDTTTPLINLQFNQPKDLELIQKEIISSRMLEGMKVQFQLENQYIEVKLQNSYILLDKMTASLLNTLQYNDRIEILRTMLFNKRFHMLREGKFVGSSIVRGIIQECDGWKLLANDEQIQYCDEIRYLDL</sequence>
<dbReference type="EMBL" id="AUWU02000007">
    <property type="protein sequence ID" value="KAH0570520.1"/>
    <property type="molecule type" value="Genomic_DNA"/>
</dbReference>
<accession>V6M768</accession>
<evidence type="ECO:0000313" key="1">
    <source>
        <dbReference type="EMBL" id="EST49269.1"/>
    </source>
</evidence>
<evidence type="ECO:0000313" key="3">
    <source>
        <dbReference type="Proteomes" id="UP000018208"/>
    </source>
</evidence>
<evidence type="ECO:0000313" key="2">
    <source>
        <dbReference type="EMBL" id="KAH0570520.1"/>
    </source>
</evidence>
<name>V6M768_9EUKA</name>
<dbReference type="Proteomes" id="UP000018208">
    <property type="component" value="Unassembled WGS sequence"/>
</dbReference>
<reference evidence="1 2" key="1">
    <citation type="journal article" date="2014" name="PLoS Genet.">
        <title>The Genome of Spironucleus salmonicida Highlights a Fish Pathogen Adapted to Fluctuating Environments.</title>
        <authorList>
            <person name="Xu F."/>
            <person name="Jerlstrom-Hultqvist J."/>
            <person name="Einarsson E."/>
            <person name="Astvaldsson A."/>
            <person name="Svard S.G."/>
            <person name="Andersson J.O."/>
        </authorList>
    </citation>
    <scope>NUCLEOTIDE SEQUENCE</scope>
    <source>
        <strain evidence="2">ATCC 50377</strain>
    </source>
</reference>
<dbReference type="VEuPathDB" id="GiardiaDB:SS50377_26800"/>
<proteinExistence type="predicted"/>
<dbReference type="AlphaFoldDB" id="V6M768"/>
<protein>
    <submittedName>
        <fullName evidence="1">Uncharacterized protein</fullName>
    </submittedName>
</protein>